<gene>
    <name evidence="2" type="ORF">G0Q07_18575</name>
</gene>
<dbReference type="AlphaFoldDB" id="A0A6C0RGP2"/>
<organism evidence="2 3">
    <name type="scientific">Draconibacterium halophilum</name>
    <dbReference type="NCBI Taxonomy" id="2706887"/>
    <lineage>
        <taxon>Bacteria</taxon>
        <taxon>Pseudomonadati</taxon>
        <taxon>Bacteroidota</taxon>
        <taxon>Bacteroidia</taxon>
        <taxon>Marinilabiliales</taxon>
        <taxon>Prolixibacteraceae</taxon>
        <taxon>Draconibacterium</taxon>
    </lineage>
</organism>
<dbReference type="Pfam" id="PF00578">
    <property type="entry name" value="AhpC-TSA"/>
    <property type="match status" value="1"/>
</dbReference>
<reference evidence="2 3" key="1">
    <citation type="submission" date="2020-02" db="EMBL/GenBank/DDBJ databases">
        <title>Genome sequencing for Draconibacterium sp. strain M1.</title>
        <authorList>
            <person name="Park S.-J."/>
        </authorList>
    </citation>
    <scope>NUCLEOTIDE SEQUENCE [LARGE SCALE GENOMIC DNA]</scope>
    <source>
        <strain evidence="2 3">M1</strain>
    </source>
</reference>
<dbReference type="Gene3D" id="3.40.30.10">
    <property type="entry name" value="Glutaredoxin"/>
    <property type="match status" value="1"/>
</dbReference>
<dbReference type="GO" id="GO:0016491">
    <property type="term" value="F:oxidoreductase activity"/>
    <property type="evidence" value="ECO:0007669"/>
    <property type="project" value="InterPro"/>
</dbReference>
<dbReference type="KEGG" id="drc:G0Q07_18575"/>
<dbReference type="EMBL" id="CP048409">
    <property type="protein sequence ID" value="QIA09590.1"/>
    <property type="molecule type" value="Genomic_DNA"/>
</dbReference>
<dbReference type="RefSeq" id="WP_163348560.1">
    <property type="nucleotide sequence ID" value="NZ_CP048409.1"/>
</dbReference>
<sequence length="151" mass="17658">MRITEQMQMLPKACFYSLLGDSICIDEFDSQKNLVMIYFHPECEHCQYEAQEIGQNAIAFSSCQLLMITSDDSIPRVEDFCNNYNLWELENFEILLDKQNHFKEVFGRAVIPSVYIYDKEQKLKKQFLGETKPEAIIAEIGSDSDTLFFRE</sequence>
<evidence type="ECO:0000259" key="1">
    <source>
        <dbReference type="Pfam" id="PF00578"/>
    </source>
</evidence>
<accession>A0A6C0RGP2</accession>
<dbReference type="InterPro" id="IPR000866">
    <property type="entry name" value="AhpC/TSA"/>
</dbReference>
<keyword evidence="3" id="KW-1185">Reference proteome</keyword>
<proteinExistence type="predicted"/>
<name>A0A6C0RGP2_9BACT</name>
<dbReference type="InterPro" id="IPR036249">
    <property type="entry name" value="Thioredoxin-like_sf"/>
</dbReference>
<dbReference type="Proteomes" id="UP000474630">
    <property type="component" value="Chromosome"/>
</dbReference>
<dbReference type="GO" id="GO:0016209">
    <property type="term" value="F:antioxidant activity"/>
    <property type="evidence" value="ECO:0007669"/>
    <property type="project" value="InterPro"/>
</dbReference>
<feature type="domain" description="Alkyl hydroperoxide reductase subunit C/ Thiol specific antioxidant" evidence="1">
    <location>
        <begin position="26"/>
        <end position="125"/>
    </location>
</feature>
<evidence type="ECO:0000313" key="2">
    <source>
        <dbReference type="EMBL" id="QIA09590.1"/>
    </source>
</evidence>
<dbReference type="SUPFAM" id="SSF52833">
    <property type="entry name" value="Thioredoxin-like"/>
    <property type="match status" value="1"/>
</dbReference>
<protein>
    <submittedName>
        <fullName evidence="2">Peroxiredoxin family protein</fullName>
    </submittedName>
</protein>
<evidence type="ECO:0000313" key="3">
    <source>
        <dbReference type="Proteomes" id="UP000474630"/>
    </source>
</evidence>